<feature type="signal peptide" evidence="1">
    <location>
        <begin position="1"/>
        <end position="22"/>
    </location>
</feature>
<evidence type="ECO:0000313" key="2">
    <source>
        <dbReference type="EMBL" id="GAD65261.1"/>
    </source>
</evidence>
<accession>U2ZC26</accession>
<dbReference type="InterPro" id="IPR022562">
    <property type="entry name" value="DUF3466"/>
</dbReference>
<sequence length="544" mass="57938">MSNTFKLSAVAATVFAAMNANAAIYKVVEVTPSALSGYAESYGVAIQPSADGENCFTSTSCGNGDAYAMGVEGRKWAEGVSYREELPFAMDNRFRYIDDKNDFESYCNAQLGYSTCESWAQTEWEGYSKELSGDYTNGQAQIVGAGGESFDSNTSLNSLDKNGNAIGNSRDGSTRNKAFAPFSLFLPTNEPNVVESRAFNSDDTGDYVVGSISRFKKNGNGDHHSSKAAVWNSNDTSSVTEFSWGSGAKEQDSDRIAQASMRDVLVKESKFYGVGYNTYKDQRIDATVFSCDRDTSTGALSNCASKQVSNATSGSDYKYSNSVVEKVNANGVAIGVAKLAGNKPENGSAANKVFYVSDVTSPSATYMADSGQSIFFKGAGGQAGSINNLNELVGQTDAEQNREVDGKPRRKRGFIYPLSIGDVTPNSVFGNRAWILDDLTNDGNATGNNNQFRVIDATDINDAGVISATALKCSGGYDTIEHNSYCDGGSGAEQIVAVKLVPIQGATNADIQERSVERPPVSRSGGSLGFLALTVLGFLGFRKK</sequence>
<keyword evidence="3" id="KW-1185">Reference proteome</keyword>
<dbReference type="RefSeq" id="WP_021703253.1">
    <property type="nucleotide sequence ID" value="NZ_BATJ01000001.1"/>
</dbReference>
<dbReference type="EMBL" id="BATJ01000001">
    <property type="protein sequence ID" value="GAD65261.1"/>
    <property type="molecule type" value="Genomic_DNA"/>
</dbReference>
<proteinExistence type="predicted"/>
<organism evidence="2 3">
    <name type="scientific">Vibrio proteolyticus NBRC 13287</name>
    <dbReference type="NCBI Taxonomy" id="1219065"/>
    <lineage>
        <taxon>Bacteria</taxon>
        <taxon>Pseudomonadati</taxon>
        <taxon>Pseudomonadota</taxon>
        <taxon>Gammaproteobacteria</taxon>
        <taxon>Vibrionales</taxon>
        <taxon>Vibrionaceae</taxon>
        <taxon>Vibrio</taxon>
    </lineage>
</organism>
<reference evidence="2 3" key="1">
    <citation type="submission" date="2013-09" db="EMBL/GenBank/DDBJ databases">
        <title>Whole genome shotgun sequence of Vibrio proteolyticus NBRC 13287.</title>
        <authorList>
            <person name="Isaki S."/>
            <person name="Hosoyama A."/>
            <person name="Numata M."/>
            <person name="Hashimoto M."/>
            <person name="Hosoyama Y."/>
            <person name="Tsuchikane K."/>
            <person name="Noguchi M."/>
            <person name="Hirakata S."/>
            <person name="Ichikawa N."/>
            <person name="Ohji S."/>
            <person name="Yamazoe A."/>
            <person name="Fujita N."/>
        </authorList>
    </citation>
    <scope>NUCLEOTIDE SEQUENCE [LARGE SCALE GENOMIC DNA]</scope>
    <source>
        <strain evidence="2 3">NBRC 13287</strain>
    </source>
</reference>
<protein>
    <recommendedName>
        <fullName evidence="4">GlyGly-CTERM sorting domain-containing protein</fullName>
    </recommendedName>
</protein>
<feature type="chain" id="PRO_5004636996" description="GlyGly-CTERM sorting domain-containing protein" evidence="1">
    <location>
        <begin position="23"/>
        <end position="544"/>
    </location>
</feature>
<dbReference type="InterPro" id="IPR020008">
    <property type="entry name" value="GlyGly_CTERM"/>
</dbReference>
<dbReference type="Pfam" id="PF11949">
    <property type="entry name" value="DUF3466"/>
    <property type="match status" value="1"/>
</dbReference>
<name>U2ZC26_VIBPR</name>
<evidence type="ECO:0000313" key="3">
    <source>
        <dbReference type="Proteomes" id="UP000016570"/>
    </source>
</evidence>
<dbReference type="Proteomes" id="UP000016570">
    <property type="component" value="Unassembled WGS sequence"/>
</dbReference>
<evidence type="ECO:0000256" key="1">
    <source>
        <dbReference type="SAM" id="SignalP"/>
    </source>
</evidence>
<keyword evidence="1" id="KW-0732">Signal</keyword>
<dbReference type="eggNOG" id="ENOG5032R04">
    <property type="taxonomic scope" value="Bacteria"/>
</dbReference>
<dbReference type="NCBIfam" id="TIGR03501">
    <property type="entry name" value="GlyGly_CTERM"/>
    <property type="match status" value="1"/>
</dbReference>
<evidence type="ECO:0008006" key="4">
    <source>
        <dbReference type="Google" id="ProtNLM"/>
    </source>
</evidence>
<dbReference type="STRING" id="1219065.VPR01S_01_00330"/>
<dbReference type="AlphaFoldDB" id="U2ZC26"/>
<comment type="caution">
    <text evidence="2">The sequence shown here is derived from an EMBL/GenBank/DDBJ whole genome shotgun (WGS) entry which is preliminary data.</text>
</comment>
<gene>
    <name evidence="2" type="ORF">VPR01S_01_00330</name>
</gene>